<name>A0A7S2HBY4_9STRA</name>
<evidence type="ECO:0000256" key="5">
    <source>
        <dbReference type="ARBA" id="ARBA00049233"/>
    </source>
</evidence>
<sequence length="348" mass="37410">MAAVAEANLDTPNVPRIIRWGILGTGTIASDFTTVLNSLPNTEVVAVGSRSQEGADRFGDKFGITVRHASYEALAADNRLDVVYVATPSLRHVGDCELCLQAGRHVLCEKSMAPGAPEAKAVLDLARTKGLFFLHGVWSRFFPAMAALRDVIASGKIGTVTSASASFGQNDGAGACSAVLETGIYCAQFLQWAFEDDPPDAVQGVVANMHENGLDQHVNALIRFPKGRVGDLECSLRNPTPRAAIICGTEGVITVPFPFWCPTKFTVQRMTGLGSQTWGEEEVFEFSLPDISGDFNFINSQGLAYEAEEVNRCIRGGLIESPQFTSSACLSVMEIITSIRDQFPVVES</sequence>
<dbReference type="EC" id="1.1.1.179" evidence="3"/>
<evidence type="ECO:0000313" key="8">
    <source>
        <dbReference type="EMBL" id="CAD9486256.1"/>
    </source>
</evidence>
<accession>A0A7S2HBY4</accession>
<dbReference type="GO" id="GO:0047837">
    <property type="term" value="F:D-xylose 1-dehydrogenase (NADP+) activity"/>
    <property type="evidence" value="ECO:0007669"/>
    <property type="project" value="UniProtKB-EC"/>
</dbReference>
<dbReference type="Gene3D" id="3.30.360.10">
    <property type="entry name" value="Dihydrodipicolinate Reductase, domain 2"/>
    <property type="match status" value="1"/>
</dbReference>
<feature type="domain" description="GFO/IDH/MocA-like oxidoreductase" evidence="7">
    <location>
        <begin position="146"/>
        <end position="253"/>
    </location>
</feature>
<evidence type="ECO:0000256" key="4">
    <source>
        <dbReference type="ARBA" id="ARBA00042988"/>
    </source>
</evidence>
<evidence type="ECO:0000256" key="3">
    <source>
        <dbReference type="ARBA" id="ARBA00038984"/>
    </source>
</evidence>
<reference evidence="8" key="1">
    <citation type="submission" date="2021-01" db="EMBL/GenBank/DDBJ databases">
        <authorList>
            <person name="Corre E."/>
            <person name="Pelletier E."/>
            <person name="Niang G."/>
            <person name="Scheremetjew M."/>
            <person name="Finn R."/>
            <person name="Kale V."/>
            <person name="Holt S."/>
            <person name="Cochrane G."/>
            <person name="Meng A."/>
            <person name="Brown T."/>
            <person name="Cohen L."/>
        </authorList>
    </citation>
    <scope>NUCLEOTIDE SEQUENCE</scope>
    <source>
        <strain evidence="8">CCMP1381</strain>
    </source>
</reference>
<dbReference type="SUPFAM" id="SSF55347">
    <property type="entry name" value="Glyceraldehyde-3-phosphate dehydrogenase-like, C-terminal domain"/>
    <property type="match status" value="1"/>
</dbReference>
<dbReference type="EMBL" id="HBGS01059294">
    <property type="protein sequence ID" value="CAD9486256.1"/>
    <property type="molecule type" value="Transcribed_RNA"/>
</dbReference>
<dbReference type="InterPro" id="IPR050984">
    <property type="entry name" value="Gfo/Idh/MocA_domain"/>
</dbReference>
<dbReference type="SUPFAM" id="SSF51735">
    <property type="entry name" value="NAD(P)-binding Rossmann-fold domains"/>
    <property type="match status" value="1"/>
</dbReference>
<gene>
    <name evidence="8" type="ORF">DSPE1174_LOCUS30941</name>
</gene>
<organism evidence="8">
    <name type="scientific">Octactis speculum</name>
    <dbReference type="NCBI Taxonomy" id="3111310"/>
    <lineage>
        <taxon>Eukaryota</taxon>
        <taxon>Sar</taxon>
        <taxon>Stramenopiles</taxon>
        <taxon>Ochrophyta</taxon>
        <taxon>Dictyochophyceae</taxon>
        <taxon>Dictyochales</taxon>
        <taxon>Dictyochaceae</taxon>
        <taxon>Octactis</taxon>
    </lineage>
</organism>
<keyword evidence="2" id="KW-0560">Oxidoreductase</keyword>
<proteinExistence type="inferred from homology"/>
<evidence type="ECO:0000256" key="2">
    <source>
        <dbReference type="ARBA" id="ARBA00023002"/>
    </source>
</evidence>
<evidence type="ECO:0000259" key="6">
    <source>
        <dbReference type="Pfam" id="PF01408"/>
    </source>
</evidence>
<protein>
    <recommendedName>
        <fullName evidence="3">D-xylose 1-dehydrogenase (NADP(+), D-xylono-1,5-lactone-forming)</fullName>
        <ecNumber evidence="3">1.1.1.179</ecNumber>
    </recommendedName>
    <alternativeName>
        <fullName evidence="4">D-xylose-NADP dehydrogenase</fullName>
    </alternativeName>
</protein>
<evidence type="ECO:0000259" key="7">
    <source>
        <dbReference type="Pfam" id="PF22725"/>
    </source>
</evidence>
<dbReference type="GO" id="GO:0000166">
    <property type="term" value="F:nucleotide binding"/>
    <property type="evidence" value="ECO:0007669"/>
    <property type="project" value="InterPro"/>
</dbReference>
<feature type="domain" description="Gfo/Idh/MocA-like oxidoreductase N-terminal" evidence="6">
    <location>
        <begin position="18"/>
        <end position="132"/>
    </location>
</feature>
<comment type="similarity">
    <text evidence="1">Belongs to the Gfo/Idh/MocA family.</text>
</comment>
<dbReference type="InterPro" id="IPR000683">
    <property type="entry name" value="Gfo/Idh/MocA-like_OxRdtase_N"/>
</dbReference>
<dbReference type="Gene3D" id="3.40.50.720">
    <property type="entry name" value="NAD(P)-binding Rossmann-like Domain"/>
    <property type="match status" value="1"/>
</dbReference>
<dbReference type="InterPro" id="IPR036291">
    <property type="entry name" value="NAD(P)-bd_dom_sf"/>
</dbReference>
<evidence type="ECO:0000256" key="1">
    <source>
        <dbReference type="ARBA" id="ARBA00010928"/>
    </source>
</evidence>
<dbReference type="Pfam" id="PF22725">
    <property type="entry name" value="GFO_IDH_MocA_C3"/>
    <property type="match status" value="1"/>
</dbReference>
<dbReference type="AlphaFoldDB" id="A0A7S2HBY4"/>
<dbReference type="PANTHER" id="PTHR22604">
    <property type="entry name" value="OXIDOREDUCTASES"/>
    <property type="match status" value="1"/>
</dbReference>
<dbReference type="PANTHER" id="PTHR22604:SF105">
    <property type="entry name" value="TRANS-1,2-DIHYDROBENZENE-1,2-DIOL DEHYDROGENASE"/>
    <property type="match status" value="1"/>
</dbReference>
<dbReference type="Pfam" id="PF01408">
    <property type="entry name" value="GFO_IDH_MocA"/>
    <property type="match status" value="1"/>
</dbReference>
<dbReference type="InterPro" id="IPR055170">
    <property type="entry name" value="GFO_IDH_MocA-like_dom"/>
</dbReference>
<comment type="catalytic activity">
    <reaction evidence="5">
        <text>D-xylose + NADP(+) = D-xylono-1,5-lactone + NADPH + H(+)</text>
        <dbReference type="Rhea" id="RHEA:22000"/>
        <dbReference type="ChEBI" id="CHEBI:15378"/>
        <dbReference type="ChEBI" id="CHEBI:15867"/>
        <dbReference type="ChEBI" id="CHEBI:53455"/>
        <dbReference type="ChEBI" id="CHEBI:57783"/>
        <dbReference type="ChEBI" id="CHEBI:58349"/>
        <dbReference type="EC" id="1.1.1.179"/>
    </reaction>
</comment>